<evidence type="ECO:0000313" key="1">
    <source>
        <dbReference type="EMBL" id="MDX5041129.1"/>
    </source>
</evidence>
<dbReference type="RefSeq" id="WP_320060462.1">
    <property type="nucleotide sequence ID" value="NZ_JAWWVP020000001.1"/>
</dbReference>
<organism evidence="1">
    <name type="scientific">Streptococcus anginosus</name>
    <dbReference type="NCBI Taxonomy" id="1328"/>
    <lineage>
        <taxon>Bacteria</taxon>
        <taxon>Bacillati</taxon>
        <taxon>Bacillota</taxon>
        <taxon>Bacilli</taxon>
        <taxon>Lactobacillales</taxon>
        <taxon>Streptococcaceae</taxon>
        <taxon>Streptococcus</taxon>
        <taxon>Streptococcus anginosus group</taxon>
    </lineage>
</organism>
<accession>A0AAP6BR62</accession>
<name>A0AAP6BR62_STRAP</name>
<proteinExistence type="predicted"/>
<protein>
    <recommendedName>
        <fullName evidence="2">WYL domain-containing protein</fullName>
    </recommendedName>
</protein>
<dbReference type="AlphaFoldDB" id="A0AAP6BR62"/>
<sequence length="61" mass="7191">MSLIWCNNTPIIKGYYNKNEEDFISSYFSIFGKEIISINPPELKELIIKKIEDNMTYIKSL</sequence>
<gene>
    <name evidence="1" type="ORF">SFH28_09800</name>
</gene>
<comment type="caution">
    <text evidence="1">The sequence shown here is derived from an EMBL/GenBank/DDBJ whole genome shotgun (WGS) entry which is preliminary data.</text>
</comment>
<dbReference type="EMBL" id="JAWWVP010000012">
    <property type="protein sequence ID" value="MDX5041129.1"/>
    <property type="molecule type" value="Genomic_DNA"/>
</dbReference>
<reference evidence="1" key="1">
    <citation type="submission" date="2023-11" db="EMBL/GenBank/DDBJ databases">
        <title>Streptococcus anginosus urogential strains.</title>
        <authorList>
            <person name="Appleberry H."/>
            <person name="Garcia-Israel J."/>
            <person name="Wolfe A."/>
            <person name="Putonti C."/>
        </authorList>
    </citation>
    <scope>NUCLEOTIDE SEQUENCE</scope>
    <source>
        <strain evidence="1">UMB1758</strain>
    </source>
</reference>
<evidence type="ECO:0008006" key="2">
    <source>
        <dbReference type="Google" id="ProtNLM"/>
    </source>
</evidence>